<dbReference type="KEGG" id="sew:SeSA_A0679"/>
<proteinExistence type="predicted"/>
<organism evidence="1 2">
    <name type="scientific">Salmonella schwarzengrund (strain CVM19633)</name>
    <dbReference type="NCBI Taxonomy" id="439843"/>
    <lineage>
        <taxon>Bacteria</taxon>
        <taxon>Pseudomonadati</taxon>
        <taxon>Pseudomonadota</taxon>
        <taxon>Gammaproteobacteria</taxon>
        <taxon>Enterobacterales</taxon>
        <taxon>Enterobacteriaceae</taxon>
        <taxon>Salmonella</taxon>
    </lineage>
</organism>
<dbReference type="Proteomes" id="UP000001865">
    <property type="component" value="Chromosome"/>
</dbReference>
<dbReference type="AlphaFoldDB" id="A0A0N1QZM1"/>
<sequence length="215" mass="24082">MRNTQLNQFSAECNQTDKYIRINLLEAEKNFVLYFHRQQNESDKIAPDEAIQKLESGEYDADLVEGLRLVAALWHGMHTGCFMLSDEQNLVLWRWTVAAVYVCEMLDTNGAVEVKNEQGEPEEVAVYSGEHGGIVIYPWSERFSLANHVEGLAYEMFPVNKAPEIASAIYRSMLEISSETGIGMSEEGLKGLALLHDSFIETLKTEGIPAAPVAH</sequence>
<accession>A0A0N1QZM1</accession>
<protein>
    <submittedName>
        <fullName evidence="1">Uncharacterized protein</fullName>
    </submittedName>
</protein>
<name>A0A0N1QZM1_SALSV</name>
<reference evidence="1 2" key="1">
    <citation type="journal article" date="2011" name="J. Bacteriol.">
        <title>Comparative genomics of 28 Salmonella enterica isolates: evidence for CRISPR-mediated adaptive sublineage evolution.</title>
        <authorList>
            <person name="Fricke W.F."/>
            <person name="Mammel M.K."/>
            <person name="McDermott P.F."/>
            <person name="Tartera C."/>
            <person name="White D.G."/>
            <person name="Leclerc J.E."/>
            <person name="Ravel J."/>
            <person name="Cebula T.A."/>
        </authorList>
    </citation>
    <scope>NUCLEOTIDE SEQUENCE [LARGE SCALE GENOMIC DNA]</scope>
    <source>
        <strain evidence="1 2">CVM19633</strain>
    </source>
</reference>
<evidence type="ECO:0000313" key="2">
    <source>
        <dbReference type="Proteomes" id="UP000001865"/>
    </source>
</evidence>
<evidence type="ECO:0000313" key="1">
    <source>
        <dbReference type="EMBL" id="ACF92166.1"/>
    </source>
</evidence>
<dbReference type="RefSeq" id="WP_001246607.1">
    <property type="nucleotide sequence ID" value="NC_011094.1"/>
</dbReference>
<gene>
    <name evidence="1" type="ordered locus">SeSA_A0679</name>
</gene>
<dbReference type="EMBL" id="CP001127">
    <property type="protein sequence ID" value="ACF92166.1"/>
    <property type="molecule type" value="Genomic_DNA"/>
</dbReference>
<dbReference type="HOGENOM" id="CLU_111578_0_0_6"/>